<gene>
    <name evidence="3" type="ORF">CNQ84_11680</name>
</gene>
<dbReference type="InterPro" id="IPR037026">
    <property type="entry name" value="Vgr_OB-fold_dom_sf"/>
</dbReference>
<dbReference type="Pfam" id="PF04717">
    <property type="entry name" value="Phage_base_V"/>
    <property type="match status" value="1"/>
</dbReference>
<reference evidence="3 4" key="1">
    <citation type="submission" date="2017-09" db="EMBL/GenBank/DDBJ databases">
        <title>Pseudomonas abyssi sp. nov. isolated from Abyssopelagic Water.</title>
        <authorList>
            <person name="Wei Y."/>
        </authorList>
    </citation>
    <scope>NUCLEOTIDE SEQUENCE [LARGE SCALE GENOMIC DNA]</scope>
    <source>
        <strain evidence="3 4">MT5</strain>
    </source>
</reference>
<dbReference type="Proteomes" id="UP000242313">
    <property type="component" value="Unassembled WGS sequence"/>
</dbReference>
<feature type="region of interest" description="Disordered" evidence="1">
    <location>
        <begin position="165"/>
        <end position="184"/>
    </location>
</feature>
<dbReference type="NCBIfam" id="TIGR01644">
    <property type="entry name" value="phage_P2_V"/>
    <property type="match status" value="1"/>
</dbReference>
<evidence type="ECO:0000313" key="3">
    <source>
        <dbReference type="EMBL" id="PBK04006.1"/>
    </source>
</evidence>
<dbReference type="InterPro" id="IPR013046">
    <property type="entry name" value="GpV/Gp45"/>
</dbReference>
<evidence type="ECO:0000313" key="4">
    <source>
        <dbReference type="Proteomes" id="UP000242313"/>
    </source>
</evidence>
<dbReference type="Gene3D" id="2.40.50.230">
    <property type="entry name" value="Gp5 N-terminal domain"/>
    <property type="match status" value="1"/>
</dbReference>
<protein>
    <submittedName>
        <fullName evidence="3">Baseplate assembly protein</fullName>
    </submittedName>
</protein>
<dbReference type="EMBL" id="NTMR01000013">
    <property type="protein sequence ID" value="PBK04006.1"/>
    <property type="molecule type" value="Genomic_DNA"/>
</dbReference>
<organism evidence="3 4">
    <name type="scientific">Pseudomonas abyssi</name>
    <dbReference type="NCBI Taxonomy" id="170540"/>
    <lineage>
        <taxon>Bacteria</taxon>
        <taxon>Pseudomonadati</taxon>
        <taxon>Pseudomonadota</taxon>
        <taxon>Gammaproteobacteria</taxon>
        <taxon>Pseudomonadales</taxon>
        <taxon>Pseudomonadaceae</taxon>
        <taxon>Pseudomonas</taxon>
    </lineage>
</organism>
<comment type="caution">
    <text evidence="3">The sequence shown here is derived from an EMBL/GenBank/DDBJ whole genome shotgun (WGS) entry which is preliminary data.</text>
</comment>
<evidence type="ECO:0000256" key="1">
    <source>
        <dbReference type="SAM" id="MobiDB-lite"/>
    </source>
</evidence>
<dbReference type="Gene3D" id="6.20.150.10">
    <property type="match status" value="1"/>
</dbReference>
<feature type="domain" description="Gp5/Type VI secretion system Vgr protein OB-fold" evidence="2">
    <location>
        <begin position="16"/>
        <end position="81"/>
    </location>
</feature>
<evidence type="ECO:0000259" key="2">
    <source>
        <dbReference type="Pfam" id="PF04717"/>
    </source>
</evidence>
<dbReference type="AlphaFoldDB" id="A0A2A3MGR8"/>
<name>A0A2A3MGR8_9PSED</name>
<dbReference type="RefSeq" id="WP_096005045.1">
    <property type="nucleotide sequence ID" value="NZ_NTMR01000013.1"/>
</dbReference>
<keyword evidence="4" id="KW-1185">Reference proteome</keyword>
<proteinExistence type="predicted"/>
<accession>A0A2A3MGR8</accession>
<dbReference type="InterPro" id="IPR006531">
    <property type="entry name" value="Gp5/Vgr_OB"/>
</dbReference>
<sequence length="184" mass="19555">MNPIAELHRRLDNLLRPGTIYAVDASQARCRVKSGELLTDWLPYFVHRAGSRRDVEHPTTGEQCLVLSPSGEMAAGLVLVGINADQYPAPHSNPALHSSHFADGAWFGYDEATHRLRFVNGPTEISADRTAISMVSNGSSIVINEAGIFFNGLLVAHGGVNIGNTHKHPITGGSSAPGPTGGPQ</sequence>